<feature type="region of interest" description="Disordered" evidence="1">
    <location>
        <begin position="1"/>
        <end position="25"/>
    </location>
</feature>
<evidence type="ECO:0008006" key="4">
    <source>
        <dbReference type="Google" id="ProtNLM"/>
    </source>
</evidence>
<dbReference type="RefSeq" id="WP_346013662.1">
    <property type="nucleotide sequence ID" value="NZ_JAQYXP010000006.1"/>
</dbReference>
<dbReference type="Proteomes" id="UP001407347">
    <property type="component" value="Unassembled WGS sequence"/>
</dbReference>
<gene>
    <name evidence="2" type="ORF">PUR29_34375</name>
</gene>
<evidence type="ECO:0000313" key="3">
    <source>
        <dbReference type="Proteomes" id="UP001407347"/>
    </source>
</evidence>
<keyword evidence="3" id="KW-1185">Reference proteome</keyword>
<reference evidence="2 3" key="1">
    <citation type="journal article" date="2023" name="PLoS ONE">
        <title>Complete genome assembly of Hawai'i environmental nontuberculous mycobacteria reveals unexpected co-isolation with methylobacteria.</title>
        <authorList>
            <person name="Hendrix J."/>
            <person name="Epperson L.E."/>
            <person name="Tong E.I."/>
            <person name="Chan Y.L."/>
            <person name="Hasan N.A."/>
            <person name="Dawrs S.N."/>
            <person name="Norton G.J."/>
            <person name="Virdi R."/>
            <person name="Crooks J.L."/>
            <person name="Chan E.D."/>
            <person name="Honda J.R."/>
            <person name="Strong M."/>
        </authorList>
    </citation>
    <scope>NUCLEOTIDE SEQUENCE [LARGE SCALE GENOMIC DNA]</scope>
    <source>
        <strain evidence="2 3">NJH_HI04-1</strain>
    </source>
</reference>
<proteinExistence type="predicted"/>
<sequence>MELPKRRRGRPTKAEAEERKSLEAQAQAVYEQSSEGFLDAVLSEPYQKRKEGLTLDDETLRRIFEAAKLGAGLDEAAALLFVSEPALVRFLSQNPTAQDAWDNGLARAKLIIRRAQRGLAGKNASMAIFRGKNDLGQKDEVVNTINNNQNVEEMSKEDLMRIIEMGRRDDATKAFH</sequence>
<comment type="caution">
    <text evidence="2">The sequence shown here is derived from an EMBL/GenBank/DDBJ whole genome shotgun (WGS) entry which is preliminary data.</text>
</comment>
<protein>
    <recommendedName>
        <fullName evidence="4">Terminase small subunit</fullName>
    </recommendedName>
</protein>
<accession>A0ABV0A5H1</accession>
<dbReference type="EMBL" id="JAQYXP010000006">
    <property type="protein sequence ID" value="MEN3238527.1"/>
    <property type="molecule type" value="Genomic_DNA"/>
</dbReference>
<feature type="compositionally biased region" description="Basic and acidic residues" evidence="1">
    <location>
        <begin position="12"/>
        <end position="22"/>
    </location>
</feature>
<feature type="compositionally biased region" description="Basic residues" evidence="1">
    <location>
        <begin position="1"/>
        <end position="11"/>
    </location>
</feature>
<evidence type="ECO:0000313" key="2">
    <source>
        <dbReference type="EMBL" id="MEN3238527.1"/>
    </source>
</evidence>
<name>A0ABV0A5H1_9HYPH</name>
<evidence type="ECO:0000256" key="1">
    <source>
        <dbReference type="SAM" id="MobiDB-lite"/>
    </source>
</evidence>
<organism evidence="2 3">
    <name type="scientific">Methylobacterium ajmalii</name>
    <dbReference type="NCBI Taxonomy" id="2738439"/>
    <lineage>
        <taxon>Bacteria</taxon>
        <taxon>Pseudomonadati</taxon>
        <taxon>Pseudomonadota</taxon>
        <taxon>Alphaproteobacteria</taxon>
        <taxon>Hyphomicrobiales</taxon>
        <taxon>Methylobacteriaceae</taxon>
        <taxon>Methylobacterium</taxon>
    </lineage>
</organism>